<proteinExistence type="predicted"/>
<feature type="domain" description="Hemerythrin-like" evidence="2">
    <location>
        <begin position="31"/>
        <end position="160"/>
    </location>
</feature>
<accession>A0A8J3VAC6</accession>
<dbReference type="EMBL" id="BONV01000036">
    <property type="protein sequence ID" value="GIG83143.1"/>
    <property type="molecule type" value="Genomic_DNA"/>
</dbReference>
<comment type="caution">
    <text evidence="3">The sequence shown here is derived from an EMBL/GenBank/DDBJ whole genome shotgun (WGS) entry which is preliminary data.</text>
</comment>
<keyword evidence="4" id="KW-1185">Reference proteome</keyword>
<evidence type="ECO:0000313" key="3">
    <source>
        <dbReference type="EMBL" id="GIG83143.1"/>
    </source>
</evidence>
<evidence type="ECO:0000313" key="4">
    <source>
        <dbReference type="Proteomes" id="UP000630097"/>
    </source>
</evidence>
<reference evidence="3 4" key="1">
    <citation type="submission" date="2021-01" db="EMBL/GenBank/DDBJ databases">
        <title>Whole genome shotgun sequence of Planotetraspora kaengkrachanensis NBRC 104272.</title>
        <authorList>
            <person name="Komaki H."/>
            <person name="Tamura T."/>
        </authorList>
    </citation>
    <scope>NUCLEOTIDE SEQUENCE [LARGE SCALE GENOMIC DNA]</scope>
    <source>
        <strain evidence="3 4">NBRC 104272</strain>
    </source>
</reference>
<dbReference type="Gene3D" id="1.20.120.520">
    <property type="entry name" value="nmb1532 protein domain like"/>
    <property type="match status" value="1"/>
</dbReference>
<protein>
    <recommendedName>
        <fullName evidence="2">Hemerythrin-like domain-containing protein</fullName>
    </recommendedName>
</protein>
<feature type="region of interest" description="Disordered" evidence="1">
    <location>
        <begin position="1"/>
        <end position="20"/>
    </location>
</feature>
<sequence>MEAPDHGKPMETPIETPIEPDDRVKAFGNQLVGVHLWLREELARLREDVDSRREGRTERPRELRAHCLTFCSALSRHHEGEDEGAFSLLAERFPDLRPVLDELRHDHQMVAGILRRLEELAGDADAGDPAGAERVRAELDGLSALLESHFVYEEKRIVEALNGLEVPAWRGSPPAFLITSPEEGRDG</sequence>
<dbReference type="CDD" id="cd12108">
    <property type="entry name" value="Hr-like"/>
    <property type="match status" value="1"/>
</dbReference>
<gene>
    <name evidence="3" type="ORF">Pka01_62700</name>
</gene>
<evidence type="ECO:0000256" key="1">
    <source>
        <dbReference type="SAM" id="MobiDB-lite"/>
    </source>
</evidence>
<dbReference type="AlphaFoldDB" id="A0A8J3VAC6"/>
<organism evidence="3 4">
    <name type="scientific">Planotetraspora kaengkrachanensis</name>
    <dbReference type="NCBI Taxonomy" id="575193"/>
    <lineage>
        <taxon>Bacteria</taxon>
        <taxon>Bacillati</taxon>
        <taxon>Actinomycetota</taxon>
        <taxon>Actinomycetes</taxon>
        <taxon>Streptosporangiales</taxon>
        <taxon>Streptosporangiaceae</taxon>
        <taxon>Planotetraspora</taxon>
    </lineage>
</organism>
<dbReference type="Pfam" id="PF01814">
    <property type="entry name" value="Hemerythrin"/>
    <property type="match status" value="1"/>
</dbReference>
<name>A0A8J3VAC6_9ACTN</name>
<dbReference type="Proteomes" id="UP000630097">
    <property type="component" value="Unassembled WGS sequence"/>
</dbReference>
<evidence type="ECO:0000259" key="2">
    <source>
        <dbReference type="Pfam" id="PF01814"/>
    </source>
</evidence>
<dbReference type="InterPro" id="IPR012312">
    <property type="entry name" value="Hemerythrin-like"/>
</dbReference>